<feature type="compositionally biased region" description="Polar residues" evidence="1">
    <location>
        <begin position="378"/>
        <end position="393"/>
    </location>
</feature>
<reference evidence="2 3" key="1">
    <citation type="submission" date="2019-10" db="EMBL/GenBank/DDBJ databases">
        <authorList>
            <person name="Palmer J.M."/>
        </authorList>
    </citation>
    <scope>NUCLEOTIDE SEQUENCE [LARGE SCALE GENOMIC DNA]</scope>
    <source>
        <strain evidence="2 3">TWF694</strain>
    </source>
</reference>
<evidence type="ECO:0000313" key="3">
    <source>
        <dbReference type="Proteomes" id="UP001365542"/>
    </source>
</evidence>
<feature type="compositionally biased region" description="Polar residues" evidence="1">
    <location>
        <begin position="96"/>
        <end position="124"/>
    </location>
</feature>
<proteinExistence type="predicted"/>
<dbReference type="Proteomes" id="UP001365542">
    <property type="component" value="Unassembled WGS sequence"/>
</dbReference>
<evidence type="ECO:0000313" key="2">
    <source>
        <dbReference type="EMBL" id="KAK6539674.1"/>
    </source>
</evidence>
<dbReference type="EMBL" id="JAVHJO010000006">
    <property type="protein sequence ID" value="KAK6539674.1"/>
    <property type="molecule type" value="Genomic_DNA"/>
</dbReference>
<feature type="compositionally biased region" description="Basic and acidic residues" evidence="1">
    <location>
        <begin position="149"/>
        <end position="160"/>
    </location>
</feature>
<organism evidence="2 3">
    <name type="scientific">Orbilia ellipsospora</name>
    <dbReference type="NCBI Taxonomy" id="2528407"/>
    <lineage>
        <taxon>Eukaryota</taxon>
        <taxon>Fungi</taxon>
        <taxon>Dikarya</taxon>
        <taxon>Ascomycota</taxon>
        <taxon>Pezizomycotina</taxon>
        <taxon>Orbiliomycetes</taxon>
        <taxon>Orbiliales</taxon>
        <taxon>Orbiliaceae</taxon>
        <taxon>Orbilia</taxon>
    </lineage>
</organism>
<evidence type="ECO:0000256" key="1">
    <source>
        <dbReference type="SAM" id="MobiDB-lite"/>
    </source>
</evidence>
<accession>A0AAV9XCY5</accession>
<protein>
    <submittedName>
        <fullName evidence="2">Uncharacterized protein</fullName>
    </submittedName>
</protein>
<feature type="region of interest" description="Disordered" evidence="1">
    <location>
        <begin position="378"/>
        <end position="397"/>
    </location>
</feature>
<gene>
    <name evidence="2" type="ORF">TWF694_009879</name>
</gene>
<feature type="region of interest" description="Disordered" evidence="1">
    <location>
        <begin position="91"/>
        <end position="172"/>
    </location>
</feature>
<name>A0AAV9XCY5_9PEZI</name>
<sequence>MTSSSVSSCHEDQEYEELSDSVMNLKLPSSGPFRSNLPDSFFQEIKEELIKLHPSKPRAQISLITPAAFIHDEPRNIDAALPVRIVGIKPKVSSRGHGNTNEAAGSSGHGVNTNNGSNSISLTPPNKWGTRGGDSGGGHDGDEDGNEDNSPRDLRRECGTKRQRKKKWACPAAKGDPFHNRKCLGLAFPNLAKGRQHLTCKDHYNVPSTTHLPDQVRDPNGWNEISTHIYPGQEVPSSDEDFNAILDAIQLRGAGPGKPDLLSHILRMLYSGYKDREHLLQTIAQFEAIKSGPEADITHRLEESQWDATSPGYFSTLLDFDNLSDFTSGQEIFTPTSFEFTSIQPSLVTPHLFPNPVHLLNSSQAYPLVSATPDTMGNTGASHVTLSTGPDNQHQADDERQIDLNNSPSVERHGQINIHIPNQVYPLVYDVDYGVERTTGGFEGWLREIAYPDFSFERYSVEWLNFAQNFESLEHMWQGYRYARQNYPEFNFHLGIQPRASASREGGIQFSGLLSQ</sequence>
<keyword evidence="3" id="KW-1185">Reference proteome</keyword>
<feature type="region of interest" description="Disordered" evidence="1">
    <location>
        <begin position="1"/>
        <end position="24"/>
    </location>
</feature>
<dbReference type="AlphaFoldDB" id="A0AAV9XCY5"/>
<comment type="caution">
    <text evidence="2">The sequence shown here is derived from an EMBL/GenBank/DDBJ whole genome shotgun (WGS) entry which is preliminary data.</text>
</comment>